<protein>
    <submittedName>
        <fullName evidence="6">N-acetylmuramoyl-L-alanine amidase</fullName>
        <ecNumber evidence="6">3.5.1.28</ecNumber>
    </submittedName>
</protein>
<dbReference type="GO" id="GO:0004040">
    <property type="term" value="F:amidase activity"/>
    <property type="evidence" value="ECO:0007669"/>
    <property type="project" value="InterPro"/>
</dbReference>
<name>C0BAT2_9FIRM</name>
<dbReference type="EMBL" id="ABVR01000041">
    <property type="protein sequence ID" value="EEG89206.1"/>
    <property type="molecule type" value="Genomic_DNA"/>
</dbReference>
<dbReference type="GeneID" id="92825381"/>
<dbReference type="GO" id="GO:0008745">
    <property type="term" value="F:N-acetylmuramoyl-L-alanine amidase activity"/>
    <property type="evidence" value="ECO:0007669"/>
    <property type="project" value="UniProtKB-EC"/>
</dbReference>
<evidence type="ECO:0000313" key="7">
    <source>
        <dbReference type="Proteomes" id="UP000003793"/>
    </source>
</evidence>
<dbReference type="Gene3D" id="3.40.630.40">
    <property type="entry name" value="Zn-dependent exopeptidases"/>
    <property type="match status" value="1"/>
</dbReference>
<dbReference type="SUPFAM" id="SSF53187">
    <property type="entry name" value="Zn-dependent exopeptidases"/>
    <property type="match status" value="1"/>
</dbReference>
<feature type="region of interest" description="Disordered" evidence="2">
    <location>
        <begin position="31"/>
        <end position="103"/>
    </location>
</feature>
<feature type="domain" description="Ricin B lectin" evidence="4">
    <location>
        <begin position="835"/>
        <end position="981"/>
    </location>
</feature>
<dbReference type="InterPro" id="IPR002508">
    <property type="entry name" value="MurNAc-LAA_cat"/>
</dbReference>
<feature type="domain" description="MurNAc-LAA" evidence="5">
    <location>
        <begin position="356"/>
        <end position="490"/>
    </location>
</feature>
<keyword evidence="3" id="KW-0732">Signal</keyword>
<dbReference type="PROSITE" id="PS50231">
    <property type="entry name" value="RICIN_B_LECTIN"/>
    <property type="match status" value="7"/>
</dbReference>
<feature type="chain" id="PRO_5002894398" evidence="3">
    <location>
        <begin position="27"/>
        <end position="1701"/>
    </location>
</feature>
<dbReference type="GO" id="GO:0009253">
    <property type="term" value="P:peptidoglycan catabolic process"/>
    <property type="evidence" value="ECO:0007669"/>
    <property type="project" value="InterPro"/>
</dbReference>
<dbReference type="InterPro" id="IPR002901">
    <property type="entry name" value="MGlyc_endo_b_GlcNAc-like_dom"/>
</dbReference>
<dbReference type="EC" id="3.5.1.28" evidence="6"/>
<feature type="compositionally biased region" description="Low complexity" evidence="2">
    <location>
        <begin position="57"/>
        <end position="69"/>
    </location>
</feature>
<evidence type="ECO:0000256" key="2">
    <source>
        <dbReference type="SAM" id="MobiDB-lite"/>
    </source>
</evidence>
<evidence type="ECO:0000256" key="3">
    <source>
        <dbReference type="SAM" id="SignalP"/>
    </source>
</evidence>
<dbReference type="GO" id="GO:0030288">
    <property type="term" value="C:outer membrane-bounded periplasmic space"/>
    <property type="evidence" value="ECO:0007669"/>
    <property type="project" value="TreeGrafter"/>
</dbReference>
<reference evidence="6 7" key="1">
    <citation type="submission" date="2009-02" db="EMBL/GenBank/DDBJ databases">
        <authorList>
            <person name="Fulton L."/>
            <person name="Clifton S."/>
            <person name="Fulton B."/>
            <person name="Xu J."/>
            <person name="Minx P."/>
            <person name="Pepin K.H."/>
            <person name="Johnson M."/>
            <person name="Bhonagiri V."/>
            <person name="Nash W.E."/>
            <person name="Mardis E.R."/>
            <person name="Wilson R.K."/>
        </authorList>
    </citation>
    <scope>NUCLEOTIDE SEQUENCE [LARGE SCALE GENOMIC DNA]</scope>
    <source>
        <strain evidence="6 7">ATCC 27758</strain>
    </source>
</reference>
<dbReference type="SUPFAM" id="SSF50370">
    <property type="entry name" value="Ricin B-like lectins"/>
    <property type="match status" value="7"/>
</dbReference>
<evidence type="ECO:0000256" key="1">
    <source>
        <dbReference type="ARBA" id="ARBA00022801"/>
    </source>
</evidence>
<dbReference type="InterPro" id="IPR035992">
    <property type="entry name" value="Ricin_B-like_lectins"/>
</dbReference>
<gene>
    <name evidence="6" type="ORF">COPCOM_02185</name>
</gene>
<feature type="domain" description="Ricin B lectin" evidence="4">
    <location>
        <begin position="1178"/>
        <end position="1322"/>
    </location>
</feature>
<accession>C0BAT2</accession>
<reference evidence="6 7" key="2">
    <citation type="submission" date="2009-03" db="EMBL/GenBank/DDBJ databases">
        <title>Draft genome sequence of Coprococcus comes (ATCC 27758).</title>
        <authorList>
            <person name="Sudarsanam P."/>
            <person name="Ley R."/>
            <person name="Guruge J."/>
            <person name="Turnbaugh P.J."/>
            <person name="Mahowald M."/>
            <person name="Liep D."/>
            <person name="Gordon J."/>
        </authorList>
    </citation>
    <scope>NUCLEOTIDE SEQUENCE [LARGE SCALE GENOMIC DNA]</scope>
    <source>
        <strain evidence="6 7">ATCC 27758</strain>
    </source>
</reference>
<dbReference type="InterPro" id="IPR050695">
    <property type="entry name" value="N-acetylmuramoyl_amidase_3"/>
</dbReference>
<evidence type="ECO:0000259" key="4">
    <source>
        <dbReference type="SMART" id="SM00458"/>
    </source>
</evidence>
<dbReference type="Pfam" id="PF01832">
    <property type="entry name" value="Glucosaminidase"/>
    <property type="match status" value="1"/>
</dbReference>
<dbReference type="PANTHER" id="PTHR30404:SF0">
    <property type="entry name" value="N-ACETYLMURAMOYL-L-ALANINE AMIDASE AMIC"/>
    <property type="match status" value="1"/>
</dbReference>
<proteinExistence type="predicted"/>
<dbReference type="Pfam" id="PF14200">
    <property type="entry name" value="RicinB_lectin_2"/>
    <property type="match status" value="9"/>
</dbReference>
<dbReference type="CDD" id="cd00161">
    <property type="entry name" value="beta-trefoil_Ricin-like"/>
    <property type="match status" value="8"/>
</dbReference>
<dbReference type="Pfam" id="PF01520">
    <property type="entry name" value="Amidase_3"/>
    <property type="match status" value="1"/>
</dbReference>
<feature type="compositionally biased region" description="Acidic residues" evidence="2">
    <location>
        <begin position="70"/>
        <end position="99"/>
    </location>
</feature>
<evidence type="ECO:0000313" key="6">
    <source>
        <dbReference type="EMBL" id="EEG89206.1"/>
    </source>
</evidence>
<dbReference type="SMART" id="SM00646">
    <property type="entry name" value="Ami_3"/>
    <property type="match status" value="1"/>
</dbReference>
<dbReference type="RefSeq" id="WP_008374588.1">
    <property type="nucleotide sequence ID" value="NZ_CP102277.1"/>
</dbReference>
<feature type="domain" description="Ricin B lectin" evidence="4">
    <location>
        <begin position="554"/>
        <end position="695"/>
    </location>
</feature>
<dbReference type="Proteomes" id="UP000003793">
    <property type="component" value="Unassembled WGS sequence"/>
</dbReference>
<dbReference type="SMART" id="SM00458">
    <property type="entry name" value="RICIN"/>
    <property type="match status" value="6"/>
</dbReference>
<feature type="domain" description="Ricin B lectin" evidence="4">
    <location>
        <begin position="985"/>
        <end position="1127"/>
    </location>
</feature>
<evidence type="ECO:0000259" key="5">
    <source>
        <dbReference type="SMART" id="SM00646"/>
    </source>
</evidence>
<comment type="caution">
    <text evidence="6">The sequence shown here is derived from an EMBL/GenBank/DDBJ whole genome shotgun (WGS) entry which is preliminary data.</text>
</comment>
<keyword evidence="1 6" id="KW-0378">Hydrolase</keyword>
<feature type="domain" description="Ricin B lectin" evidence="4">
    <location>
        <begin position="699"/>
        <end position="831"/>
    </location>
</feature>
<dbReference type="InterPro" id="IPR000772">
    <property type="entry name" value="Ricin_B_lectin"/>
</dbReference>
<feature type="domain" description="Ricin B lectin" evidence="4">
    <location>
        <begin position="1381"/>
        <end position="1517"/>
    </location>
</feature>
<dbReference type="HOGENOM" id="CLU_238445_0_0_9"/>
<dbReference type="CDD" id="cd02696">
    <property type="entry name" value="MurNAc-LAA"/>
    <property type="match status" value="1"/>
</dbReference>
<sequence>MKNWLKKCSVALLVFSMIGTTMPVYAADAPAAKTQTTTEDQTEEPKSEVQAEESQVEEPQQQEQTSEEQQSVDENVEGEQDVQEQEAPEQETTEQEAQPEESSMNYAYVESPYLQTPETQRIVVSWGTEDEYIEQMVLHVRKDDDTWEDWCISRSEGNLYLFEKYYEDEYQSGTYEVVSISVTENGETTDYALADLKMEAKFGVNQEYDGIDELQPVDEEQEEAAAEDAVGISVSTLNENGTIEEQNSIEDALDAARTDVLASTPAMMSLDDDSGISTQAARSGKIVVALDPGHDDRDAGASYYGLREEALTLKIANYCKEELEKHVGVEVYMTRTSSKCPYPNESPAGGCITARANAAAKAGAKIFVSFHLNAASSAAKGAEVIIPNYNWKSEVGAQGRELATKILNELSSIGLYNRGLYYKTGTDPEYKYPDGSLEDWFTVQVANKRNGIPGIIVEHAFLTNSGDVNNFLNNEAGLKKLGVADATGIAKYLGLAKTGERVNVAEGTYVFSSALNANKVLSIQNDGFADQTAAVLNDKKDTSGQRFEVRSAGNGYYTITAEHSGKVLDVAGGSTASGATVQQYMSNGTNAQLWYFTNAGNGYYTIHSVLGTCLDVWSANTANGTMIDCYAYNGTNAQKWKLTKAESKPLENGTYSITNTSSNKVLSVNGGSTENSANVCVTSNQNLSSQRFELTYVSNGYYKVIAEHSGKSIDIDNASNQSGANLKQYDYSQNNAQLWKFVKLSDGSYYIRSKLGTVVGIQTSSTNVNMQTANQSNAQKWQISKTENKPVKDGKYVIASASSITLAITENSGNAKLDTYVGTENQKYDIKYVSNGYYKISEVSTGKVLDIYNGNSTNGTNLQTFSWNGTDAQLWKFVDAGNGKYYIRSKVGLVIDIANGTISSGTNLQIYNANFTNAQEWILDSNRANESEQPVKDGVYLFENMANKNQTFDVQNESMSSGTNVQIYTKKGISAQRFRIAYVGNGYYRIISDLSGNVLDVANGSKSAGANVQMYSWNGTDAQLWRFVSVGNGSYYIISKTGKTIGLRGNSANAGVNVQMTDNSGKSTQQWYLQIQSESLVGNGTYYLKSASTGKLVLDISGGSKSDRANVQIYNVNGTNAQQFQITHVKDGYCKIISKNSGKALEYNSGADVNGANVYQNAWNGKNNQLWKVISVAGNYYIQTKNGGVIDIQNGTLNAGTNVQTFTWNATNAQRWSFVQLDSYTGSNVAEGVYTICSAANNAYVLDIDNANTYNGANVQLFNSNNTAAQKFSIKAVGDGYYKIQCEATGKVLDVSDGSMASGTNVQQFSWNGSAAQCWKFVDAGNGNYYIQSKLGTVLDIQNGTIRAQNNIQTFELNKTNAQKWKLSSVSTKNYVDIANGTYVIQTSLSSGKVMDIDNASANDKANLQIFDKNDTLAQNFMIKKVADKEYQIVSQKSGKALDLAGKTNQSGTNVWQYSKDNSNTQTWKFIDAGNGYYYIESKLGNVLEVANGSTNNGANVQIATWGKNTKQKWKLVKKSDMSDFYAIMGTTSTTASQMANYFTAKGGKYPYSDNKDAPTIKDFCQIYIDECKVEGVKAEVAFAQAMMETGFLRFGGDVKKEQYNFAGLGATGNGASGNGFKSIRIGIRAQVQHLKAYASTENLKQTCVDGRYSLVTKGVSPYVEWLGQKESPTGAGWATGANYGYNIVNLYIKPLLNTSK</sequence>
<dbReference type="PANTHER" id="PTHR30404">
    <property type="entry name" value="N-ACETYLMURAMOYL-L-ALANINE AMIDASE"/>
    <property type="match status" value="1"/>
</dbReference>
<organism evidence="6 7">
    <name type="scientific">Coprococcus comes ATCC 27758</name>
    <dbReference type="NCBI Taxonomy" id="470146"/>
    <lineage>
        <taxon>Bacteria</taxon>
        <taxon>Bacillati</taxon>
        <taxon>Bacillota</taxon>
        <taxon>Clostridia</taxon>
        <taxon>Lachnospirales</taxon>
        <taxon>Lachnospiraceae</taxon>
        <taxon>Coprococcus</taxon>
    </lineage>
</organism>
<dbReference type="Gene3D" id="2.80.10.50">
    <property type="match status" value="15"/>
</dbReference>
<feature type="signal peptide" evidence="3">
    <location>
        <begin position="1"/>
        <end position="26"/>
    </location>
</feature>